<proteinExistence type="predicted"/>
<sequence>MAFEEVSREHGVIFLQRGLVAGLDPCGYVWSPQSDPARIFDNVEPSGDPVAHTFEHLDGAFCSWKGTH</sequence>
<evidence type="ECO:0000313" key="1">
    <source>
        <dbReference type="EMBL" id="RVX40181.1"/>
    </source>
</evidence>
<dbReference type="AlphaFoldDB" id="A0A438M3F2"/>
<evidence type="ECO:0000313" key="2">
    <source>
        <dbReference type="Proteomes" id="UP000284824"/>
    </source>
</evidence>
<name>A0A438M3F2_9ACTN</name>
<organism evidence="1 2">
    <name type="scientific">Nonomuraea polychroma</name>
    <dbReference type="NCBI Taxonomy" id="46176"/>
    <lineage>
        <taxon>Bacteria</taxon>
        <taxon>Bacillati</taxon>
        <taxon>Actinomycetota</taxon>
        <taxon>Actinomycetes</taxon>
        <taxon>Streptosporangiales</taxon>
        <taxon>Streptosporangiaceae</taxon>
        <taxon>Nonomuraea</taxon>
    </lineage>
</organism>
<dbReference type="Proteomes" id="UP000284824">
    <property type="component" value="Unassembled WGS sequence"/>
</dbReference>
<reference evidence="1 2" key="1">
    <citation type="submission" date="2019-01" db="EMBL/GenBank/DDBJ databases">
        <title>Sequencing the genomes of 1000 actinobacteria strains.</title>
        <authorList>
            <person name="Klenk H.-P."/>
        </authorList>
    </citation>
    <scope>NUCLEOTIDE SEQUENCE [LARGE SCALE GENOMIC DNA]</scope>
    <source>
        <strain evidence="1 2">DSM 43925</strain>
    </source>
</reference>
<dbReference type="RefSeq" id="WP_127932603.1">
    <property type="nucleotide sequence ID" value="NZ_SAUN01000001.1"/>
</dbReference>
<accession>A0A438M3F2</accession>
<keyword evidence="2" id="KW-1185">Reference proteome</keyword>
<protein>
    <submittedName>
        <fullName evidence="1">Uncharacterized protein</fullName>
    </submittedName>
</protein>
<dbReference type="OrthoDB" id="3543303at2"/>
<comment type="caution">
    <text evidence="1">The sequence shown here is derived from an EMBL/GenBank/DDBJ whole genome shotgun (WGS) entry which is preliminary data.</text>
</comment>
<dbReference type="EMBL" id="SAUN01000001">
    <property type="protein sequence ID" value="RVX40181.1"/>
    <property type="molecule type" value="Genomic_DNA"/>
</dbReference>
<gene>
    <name evidence="1" type="ORF">EDD27_2579</name>
</gene>